<keyword evidence="1" id="KW-0597">Phosphoprotein</keyword>
<dbReference type="PANTHER" id="PTHR43228:SF1">
    <property type="entry name" value="TWO-COMPONENT RESPONSE REGULATOR ARR22"/>
    <property type="match status" value="1"/>
</dbReference>
<dbReference type="SUPFAM" id="SSF52172">
    <property type="entry name" value="CheY-like"/>
    <property type="match status" value="1"/>
</dbReference>
<dbReference type="Gene3D" id="3.40.50.2300">
    <property type="match status" value="1"/>
</dbReference>
<dbReference type="SMART" id="SM00448">
    <property type="entry name" value="REC"/>
    <property type="match status" value="1"/>
</dbReference>
<dbReference type="FunFam" id="3.40.50.2300:FF:000301">
    <property type="entry name" value="Response regulator receiver"/>
    <property type="match status" value="1"/>
</dbReference>
<keyword evidence="4" id="KW-1185">Reference proteome</keyword>
<dbReference type="OrthoDB" id="6399952at2"/>
<evidence type="ECO:0000259" key="2">
    <source>
        <dbReference type="PROSITE" id="PS50110"/>
    </source>
</evidence>
<organism evidence="3 4">
    <name type="scientific">Vibrio sinensis</name>
    <dbReference type="NCBI Taxonomy" id="2302434"/>
    <lineage>
        <taxon>Bacteria</taxon>
        <taxon>Pseudomonadati</taxon>
        <taxon>Pseudomonadota</taxon>
        <taxon>Gammaproteobacteria</taxon>
        <taxon>Vibrionales</taxon>
        <taxon>Vibrionaceae</taxon>
        <taxon>Vibrio</taxon>
    </lineage>
</organism>
<dbReference type="PANTHER" id="PTHR43228">
    <property type="entry name" value="TWO-COMPONENT RESPONSE REGULATOR"/>
    <property type="match status" value="1"/>
</dbReference>
<name>A0A3A6QXS6_9VIBR</name>
<reference evidence="3 4" key="1">
    <citation type="submission" date="2018-08" db="EMBL/GenBank/DDBJ databases">
        <title>Vibrio isolated from the Eastern China Marginal Seas.</title>
        <authorList>
            <person name="Li Y."/>
        </authorList>
    </citation>
    <scope>NUCLEOTIDE SEQUENCE [LARGE SCALE GENOMIC DNA]</scope>
    <source>
        <strain evidence="3 4">BEI233</strain>
    </source>
</reference>
<dbReference type="Gene3D" id="3.60.40.10">
    <property type="entry name" value="PPM-type phosphatase domain"/>
    <property type="match status" value="1"/>
</dbReference>
<feature type="modified residue" description="4-aspartylphosphate" evidence="1">
    <location>
        <position position="70"/>
    </location>
</feature>
<accession>A0A3A6QXS6</accession>
<dbReference type="InterPro" id="IPR036457">
    <property type="entry name" value="PPM-type-like_dom_sf"/>
</dbReference>
<dbReference type="InterPro" id="IPR001789">
    <property type="entry name" value="Sig_transdc_resp-reg_receiver"/>
</dbReference>
<feature type="domain" description="Response regulatory" evidence="2">
    <location>
        <begin position="21"/>
        <end position="135"/>
    </location>
</feature>
<protein>
    <submittedName>
        <fullName evidence="3">Response regulator</fullName>
    </submittedName>
</protein>
<dbReference type="AlphaFoldDB" id="A0A3A6QXS6"/>
<dbReference type="RefSeq" id="WP_120030033.1">
    <property type="nucleotide sequence ID" value="NZ_QVMU01000003.1"/>
</dbReference>
<dbReference type="GO" id="GO:0000160">
    <property type="term" value="P:phosphorelay signal transduction system"/>
    <property type="evidence" value="ECO:0007669"/>
    <property type="project" value="InterPro"/>
</dbReference>
<gene>
    <name evidence="3" type="ORF">DZ860_06115</name>
</gene>
<dbReference type="Pfam" id="PF00072">
    <property type="entry name" value="Response_reg"/>
    <property type="match status" value="1"/>
</dbReference>
<evidence type="ECO:0000256" key="1">
    <source>
        <dbReference type="PROSITE-ProRule" id="PRU00169"/>
    </source>
</evidence>
<proteinExistence type="predicted"/>
<dbReference type="InterPro" id="IPR011006">
    <property type="entry name" value="CheY-like_superfamily"/>
</dbReference>
<dbReference type="PROSITE" id="PS50110">
    <property type="entry name" value="RESPONSE_REGULATORY"/>
    <property type="match status" value="1"/>
</dbReference>
<comment type="caution">
    <text evidence="3">The sequence shown here is derived from an EMBL/GenBank/DDBJ whole genome shotgun (WGS) entry which is preliminary data.</text>
</comment>
<evidence type="ECO:0000313" key="4">
    <source>
        <dbReference type="Proteomes" id="UP000273252"/>
    </source>
</evidence>
<dbReference type="Proteomes" id="UP000273252">
    <property type="component" value="Unassembled WGS sequence"/>
</dbReference>
<dbReference type="EMBL" id="QVMU01000003">
    <property type="protein sequence ID" value="RJX73794.1"/>
    <property type="molecule type" value="Genomic_DNA"/>
</dbReference>
<evidence type="ECO:0000313" key="3">
    <source>
        <dbReference type="EMBL" id="RJX73794.1"/>
    </source>
</evidence>
<dbReference type="InterPro" id="IPR052048">
    <property type="entry name" value="ST_Response_Regulator"/>
</dbReference>
<sequence length="366" mass="40887">MYKLYQTATLPSADRSIQEKRIALIDDDPIFRCITSEYLKAQGYLVHEANDGLEGLRVIRDVSPELVICDLSMPVMDGIELVAEISLEYPSLPVIVVSATDEMSDVAQALKFGIKDFLPKPISNFGNLGKAIESTLHDADNYLCDQRDFSSQWFRIDSGDMPEDQELHWHLEYLQNNPNAAKDLLHALLPEKDTAQGQWKCAYRLLQSTDTMPLIFDYAWLMNGQFIFYLVDSQNETNNGVAATLLVRALFNDYLRNLKSFNADLKDIAELLENGMSCMASADPVRSLFGLADLSEGTLDILPAGLQAQWAGSGKNKHIFAGNLLGSQSLKNAVVKDLPIHESCKLTMSRLGSSSFSFDIYRNRIT</sequence>